<dbReference type="AlphaFoldDB" id="A0A4Y2JWJ9"/>
<gene>
    <name evidence="4" type="ORF">AVEN_114046_1</name>
    <name evidence="2" type="ORF">AVEN_234721_1</name>
    <name evidence="3" type="ORF">AVEN_246980_1</name>
    <name evidence="1" type="ORF">AVEN_65927_1</name>
</gene>
<evidence type="ECO:0000313" key="4">
    <source>
        <dbReference type="EMBL" id="GBM95624.1"/>
    </source>
</evidence>
<dbReference type="EMBL" id="BGPR01192286">
    <property type="protein sequence ID" value="GBM94743.1"/>
    <property type="molecule type" value="Genomic_DNA"/>
</dbReference>
<name>A0A4Y2JWJ9_ARAVE</name>
<proteinExistence type="predicted"/>
<evidence type="ECO:0000313" key="5">
    <source>
        <dbReference type="Proteomes" id="UP000499080"/>
    </source>
</evidence>
<dbReference type="EMBL" id="BGPR01192588">
    <property type="protein sequence ID" value="GBM95549.1"/>
    <property type="molecule type" value="Genomic_DNA"/>
</dbReference>
<dbReference type="EMBL" id="BGPR01192614">
    <property type="protein sequence ID" value="GBM95624.1"/>
    <property type="molecule type" value="Genomic_DNA"/>
</dbReference>
<comment type="caution">
    <text evidence="1">The sequence shown here is derived from an EMBL/GenBank/DDBJ whole genome shotgun (WGS) entry which is preliminary data.</text>
</comment>
<keyword evidence="5" id="KW-1185">Reference proteome</keyword>
<accession>A0A4Y2JWJ9</accession>
<protein>
    <submittedName>
        <fullName evidence="1">Uncharacterized protein</fullName>
    </submittedName>
</protein>
<evidence type="ECO:0000313" key="3">
    <source>
        <dbReference type="EMBL" id="GBM95560.1"/>
    </source>
</evidence>
<evidence type="ECO:0000313" key="2">
    <source>
        <dbReference type="EMBL" id="GBM95549.1"/>
    </source>
</evidence>
<sequence length="101" mass="11695">MIFPLLFFPIWNTTYPYSKNQPKEYIKAFNYKELNIPRNWCGSFERWDPVQASSSTSDCSSKCRGLVENIPRVASKRDANITESKTKERFCLLADIGGYSK</sequence>
<organism evidence="1 5">
    <name type="scientific">Araneus ventricosus</name>
    <name type="common">Orbweaver spider</name>
    <name type="synonym">Epeira ventricosa</name>
    <dbReference type="NCBI Taxonomy" id="182803"/>
    <lineage>
        <taxon>Eukaryota</taxon>
        <taxon>Metazoa</taxon>
        <taxon>Ecdysozoa</taxon>
        <taxon>Arthropoda</taxon>
        <taxon>Chelicerata</taxon>
        <taxon>Arachnida</taxon>
        <taxon>Araneae</taxon>
        <taxon>Araneomorphae</taxon>
        <taxon>Entelegynae</taxon>
        <taxon>Araneoidea</taxon>
        <taxon>Araneidae</taxon>
        <taxon>Araneus</taxon>
    </lineage>
</organism>
<dbReference type="Proteomes" id="UP000499080">
    <property type="component" value="Unassembled WGS sequence"/>
</dbReference>
<reference evidence="1 5" key="1">
    <citation type="journal article" date="2019" name="Sci. Rep.">
        <title>Orb-weaving spider Araneus ventricosus genome elucidates the spidroin gene catalogue.</title>
        <authorList>
            <person name="Kono N."/>
            <person name="Nakamura H."/>
            <person name="Ohtoshi R."/>
            <person name="Moran D.A.P."/>
            <person name="Shinohara A."/>
            <person name="Yoshida Y."/>
            <person name="Fujiwara M."/>
            <person name="Mori M."/>
            <person name="Tomita M."/>
            <person name="Arakawa K."/>
        </authorList>
    </citation>
    <scope>NUCLEOTIDE SEQUENCE [LARGE SCALE GENOMIC DNA]</scope>
</reference>
<dbReference type="EMBL" id="BGPR01192592">
    <property type="protein sequence ID" value="GBM95560.1"/>
    <property type="molecule type" value="Genomic_DNA"/>
</dbReference>
<evidence type="ECO:0000313" key="1">
    <source>
        <dbReference type="EMBL" id="GBM94743.1"/>
    </source>
</evidence>